<keyword evidence="11" id="KW-1185">Reference proteome</keyword>
<keyword evidence="7 8" id="KW-0472">Membrane</keyword>
<evidence type="ECO:0000313" key="11">
    <source>
        <dbReference type="Proteomes" id="UP000293398"/>
    </source>
</evidence>
<keyword evidence="4" id="KW-1003">Cell membrane</keyword>
<keyword evidence="3 8" id="KW-0813">Transport</keyword>
<dbReference type="PANTHER" id="PTHR42929:SF5">
    <property type="entry name" value="ABC TRANSPORTER PERMEASE PROTEIN"/>
    <property type="match status" value="1"/>
</dbReference>
<dbReference type="Proteomes" id="UP000293398">
    <property type="component" value="Unassembled WGS sequence"/>
</dbReference>
<dbReference type="InterPro" id="IPR035906">
    <property type="entry name" value="MetI-like_sf"/>
</dbReference>
<evidence type="ECO:0000313" key="10">
    <source>
        <dbReference type="EMBL" id="RZT99200.1"/>
    </source>
</evidence>
<accession>A0A4Q7VRQ6</accession>
<dbReference type="EMBL" id="SHKO01000001">
    <property type="protein sequence ID" value="RZT99200.1"/>
    <property type="molecule type" value="Genomic_DNA"/>
</dbReference>
<organism evidence="10 11">
    <name type="scientific">Advenella incenata</name>
    <dbReference type="NCBI Taxonomy" id="267800"/>
    <lineage>
        <taxon>Bacteria</taxon>
        <taxon>Pseudomonadati</taxon>
        <taxon>Pseudomonadota</taxon>
        <taxon>Betaproteobacteria</taxon>
        <taxon>Burkholderiales</taxon>
        <taxon>Alcaligenaceae</taxon>
    </lineage>
</organism>
<keyword evidence="6 8" id="KW-1133">Transmembrane helix</keyword>
<keyword evidence="5 8" id="KW-0812">Transmembrane</keyword>
<evidence type="ECO:0000256" key="1">
    <source>
        <dbReference type="ARBA" id="ARBA00004651"/>
    </source>
</evidence>
<dbReference type="PROSITE" id="PS50928">
    <property type="entry name" value="ABC_TM1"/>
    <property type="match status" value="1"/>
</dbReference>
<feature type="transmembrane region" description="Helical" evidence="8">
    <location>
        <begin position="104"/>
        <end position="122"/>
    </location>
</feature>
<reference evidence="10 11" key="1">
    <citation type="submission" date="2019-02" db="EMBL/GenBank/DDBJ databases">
        <title>Genomic Encyclopedia of Type Strains, Phase IV (KMG-IV): sequencing the most valuable type-strain genomes for metagenomic binning, comparative biology and taxonomic classification.</title>
        <authorList>
            <person name="Goeker M."/>
        </authorList>
    </citation>
    <scope>NUCLEOTIDE SEQUENCE [LARGE SCALE GENOMIC DNA]</scope>
    <source>
        <strain evidence="10 11">DSM 23814</strain>
    </source>
</reference>
<feature type="transmembrane region" description="Helical" evidence="8">
    <location>
        <begin position="66"/>
        <end position="92"/>
    </location>
</feature>
<evidence type="ECO:0000259" key="9">
    <source>
        <dbReference type="PROSITE" id="PS50928"/>
    </source>
</evidence>
<dbReference type="SUPFAM" id="SSF161098">
    <property type="entry name" value="MetI-like"/>
    <property type="match status" value="1"/>
</dbReference>
<dbReference type="Pfam" id="PF00528">
    <property type="entry name" value="BPD_transp_1"/>
    <property type="match status" value="1"/>
</dbReference>
<dbReference type="Gene3D" id="1.10.3720.10">
    <property type="entry name" value="MetI-like"/>
    <property type="match status" value="1"/>
</dbReference>
<gene>
    <name evidence="10" type="ORF">EV681_0983</name>
</gene>
<evidence type="ECO:0000256" key="6">
    <source>
        <dbReference type="ARBA" id="ARBA00022989"/>
    </source>
</evidence>
<comment type="caution">
    <text evidence="10">The sequence shown here is derived from an EMBL/GenBank/DDBJ whole genome shotgun (WGS) entry which is preliminary data.</text>
</comment>
<evidence type="ECO:0000256" key="2">
    <source>
        <dbReference type="ARBA" id="ARBA00007069"/>
    </source>
</evidence>
<dbReference type="PANTHER" id="PTHR42929">
    <property type="entry name" value="INNER MEMBRANE ABC TRANSPORTER PERMEASE PROTEIN YDCU-RELATED-RELATED"/>
    <property type="match status" value="1"/>
</dbReference>
<dbReference type="InterPro" id="IPR000515">
    <property type="entry name" value="MetI-like"/>
</dbReference>
<name>A0A4Q7VRQ6_9BURK</name>
<dbReference type="RefSeq" id="WP_130303410.1">
    <property type="nucleotide sequence ID" value="NZ_SHKO01000001.1"/>
</dbReference>
<proteinExistence type="inferred from homology"/>
<evidence type="ECO:0000256" key="7">
    <source>
        <dbReference type="ARBA" id="ARBA00023136"/>
    </source>
</evidence>
<evidence type="ECO:0000256" key="5">
    <source>
        <dbReference type="ARBA" id="ARBA00022692"/>
    </source>
</evidence>
<comment type="subcellular location">
    <subcellularLocation>
        <location evidence="1 8">Cell membrane</location>
        <topology evidence="1 8">Multi-pass membrane protein</topology>
    </subcellularLocation>
</comment>
<evidence type="ECO:0000256" key="4">
    <source>
        <dbReference type="ARBA" id="ARBA00022475"/>
    </source>
</evidence>
<feature type="domain" description="ABC transmembrane type-1" evidence="9">
    <location>
        <begin position="73"/>
        <end position="279"/>
    </location>
</feature>
<feature type="transmembrane region" description="Helical" evidence="8">
    <location>
        <begin position="186"/>
        <end position="203"/>
    </location>
</feature>
<feature type="transmembrane region" description="Helical" evidence="8">
    <location>
        <begin position="215"/>
        <end position="236"/>
    </location>
</feature>
<dbReference type="GO" id="GO:0055085">
    <property type="term" value="P:transmembrane transport"/>
    <property type="evidence" value="ECO:0007669"/>
    <property type="project" value="InterPro"/>
</dbReference>
<protein>
    <submittedName>
        <fullName evidence="10">Putative spermidine/putrescine transport system permease protein/spermidine/putrescine transport system permease protein</fullName>
    </submittedName>
</protein>
<feature type="transmembrane region" description="Helical" evidence="8">
    <location>
        <begin position="256"/>
        <end position="279"/>
    </location>
</feature>
<evidence type="ECO:0000256" key="3">
    <source>
        <dbReference type="ARBA" id="ARBA00022448"/>
    </source>
</evidence>
<feature type="transmembrane region" description="Helical" evidence="8">
    <location>
        <begin position="160"/>
        <end position="180"/>
    </location>
</feature>
<feature type="transmembrane region" description="Helical" evidence="8">
    <location>
        <begin position="128"/>
        <end position="148"/>
    </location>
</feature>
<dbReference type="CDD" id="cd06261">
    <property type="entry name" value="TM_PBP2"/>
    <property type="match status" value="1"/>
</dbReference>
<feature type="transmembrane region" description="Helical" evidence="8">
    <location>
        <begin position="25"/>
        <end position="46"/>
    </location>
</feature>
<sequence>MNNVSVLPGGHSASDNKLAFNNKMLLYPVLAFLLIFFVLPIGWFFIKSALDYEGNFLFMLYQTFTSKLFLAVAWKTVWLSLVVTLLSLVCAYPIAYTMTRAGSFKFTLIIICVIVPYFTSIIVRTYSWMIILGTNGVVNSFLMHTGLINKPLGLMYNMTGVTIGMTYVLLPYFVLTLFSAMKGIDLWLLHAGRGMGASNFYIFRRIFFPLSMPGIISGFLIVYILAIGFFVTPALMGGPNDTMLAMLIQRNIEVSVNWPLASALSLFLLLITLIVYTLYCRYTDLDRMLGK</sequence>
<dbReference type="GO" id="GO:0005886">
    <property type="term" value="C:plasma membrane"/>
    <property type="evidence" value="ECO:0007669"/>
    <property type="project" value="UniProtKB-SubCell"/>
</dbReference>
<evidence type="ECO:0000256" key="8">
    <source>
        <dbReference type="RuleBase" id="RU363032"/>
    </source>
</evidence>
<dbReference type="AlphaFoldDB" id="A0A4Q7VRQ6"/>
<dbReference type="OrthoDB" id="9808619at2"/>
<comment type="similarity">
    <text evidence="2">Belongs to the binding-protein-dependent transport system permease family. CysTW subfamily.</text>
</comment>